<reference evidence="1" key="1">
    <citation type="submission" date="2022-01" db="EMBL/GenBank/DDBJ databases">
        <title>Genome sequencing of Zunongwangia sp. M21534 genome.</title>
        <authorList>
            <person name="Chen Y."/>
            <person name="Dong C."/>
            <person name="Shao Z."/>
        </authorList>
    </citation>
    <scope>NUCLEOTIDE SEQUENCE</scope>
    <source>
        <strain evidence="1">MCCC M21534</strain>
    </source>
</reference>
<protein>
    <submittedName>
        <fullName evidence="1">Uncharacterized protein</fullName>
    </submittedName>
</protein>
<keyword evidence="2" id="KW-1185">Reference proteome</keyword>
<evidence type="ECO:0000313" key="2">
    <source>
        <dbReference type="Proteomes" id="UP001139521"/>
    </source>
</evidence>
<gene>
    <name evidence="1" type="ORF">L1967_18535</name>
</gene>
<proteinExistence type="predicted"/>
<dbReference type="RefSeq" id="WP_249602994.1">
    <property type="nucleotide sequence ID" value="NZ_JAKHSK010000037.1"/>
</dbReference>
<dbReference type="EMBL" id="JAKHSK010000037">
    <property type="protein sequence ID" value="MCL6220293.1"/>
    <property type="molecule type" value="Genomic_DNA"/>
</dbReference>
<organism evidence="1 2">
    <name type="scientific">Zunongwangia pacifica</name>
    <dbReference type="NCBI Taxonomy" id="2911062"/>
    <lineage>
        <taxon>Bacteria</taxon>
        <taxon>Pseudomonadati</taxon>
        <taxon>Bacteroidota</taxon>
        <taxon>Flavobacteriia</taxon>
        <taxon>Flavobacteriales</taxon>
        <taxon>Flavobacteriaceae</taxon>
        <taxon>Zunongwangia</taxon>
    </lineage>
</organism>
<sequence length="82" mass="9657">MTESNILLSKCLKKIERKLNWVASEQWQQKHFESLSELIFEKNKVRLSPLTLKRLWGKTKYDSNPSASTLDALARFLDYEVI</sequence>
<dbReference type="Proteomes" id="UP001139521">
    <property type="component" value="Unassembled WGS sequence"/>
</dbReference>
<comment type="caution">
    <text evidence="1">The sequence shown here is derived from an EMBL/GenBank/DDBJ whole genome shotgun (WGS) entry which is preliminary data.</text>
</comment>
<evidence type="ECO:0000313" key="1">
    <source>
        <dbReference type="EMBL" id="MCL6220293.1"/>
    </source>
</evidence>
<accession>A0A9X2CQR9</accession>
<dbReference type="AlphaFoldDB" id="A0A9X2CQR9"/>
<name>A0A9X2CQR9_9FLAO</name>